<organism evidence="5 6">
    <name type="scientific">Nitrospina gracilis (strain 3/211)</name>
    <dbReference type="NCBI Taxonomy" id="1266370"/>
    <lineage>
        <taxon>Bacteria</taxon>
        <taxon>Pseudomonadati</taxon>
        <taxon>Nitrospinota/Tectimicrobiota group</taxon>
        <taxon>Nitrospinota</taxon>
        <taxon>Nitrospinia</taxon>
        <taxon>Nitrospinales</taxon>
        <taxon>Nitrospinaceae</taxon>
        <taxon>Nitrospina</taxon>
    </lineage>
</organism>
<dbReference type="RefSeq" id="WP_005010135.1">
    <property type="nucleotide sequence ID" value="NZ_HG422173.1"/>
</dbReference>
<dbReference type="EMBL" id="CAQJ01000076">
    <property type="protein sequence ID" value="CCQ91436.1"/>
    <property type="molecule type" value="Genomic_DNA"/>
</dbReference>
<reference evidence="5 6" key="1">
    <citation type="journal article" date="2013" name="Front. Microbiol.">
        <title>The genome of Nitrospina gracilis illuminates the metabolism and evolution of the major marine nitrite oxidizer.</title>
        <authorList>
            <person name="Luecker S."/>
            <person name="Nowka B."/>
            <person name="Rattei T."/>
            <person name="Spieck E."/>
            <person name="and Daims H."/>
        </authorList>
    </citation>
    <scope>NUCLEOTIDE SEQUENCE [LARGE SCALE GENOMIC DNA]</scope>
    <source>
        <strain evidence="5 6">3/211</strain>
    </source>
</reference>
<dbReference type="InterPro" id="IPR013747">
    <property type="entry name" value="ACP_syn_III_C"/>
</dbReference>
<dbReference type="PANTHER" id="PTHR34069:SF3">
    <property type="entry name" value="ACYL-COA:ACYL-COA ALKYLTRANSFERASE"/>
    <property type="match status" value="1"/>
</dbReference>
<dbReference type="EC" id="2.3.1.41" evidence="5"/>
<dbReference type="STRING" id="1266370.NITGR_690002"/>
<dbReference type="InParanoid" id="M1Z117"/>
<dbReference type="CDD" id="cd00830">
    <property type="entry name" value="KAS_III"/>
    <property type="match status" value="1"/>
</dbReference>
<feature type="domain" description="Beta-ketoacyl-[acyl-carrier-protein] synthase III C-terminal" evidence="4">
    <location>
        <begin position="262"/>
        <end position="342"/>
    </location>
</feature>
<keyword evidence="1 5" id="KW-0808">Transferase</keyword>
<dbReference type="OrthoDB" id="9788274at2"/>
<dbReference type="NCBIfam" id="NF006720">
    <property type="entry name" value="PRK09258.1"/>
    <property type="match status" value="1"/>
</dbReference>
<dbReference type="AlphaFoldDB" id="M1Z117"/>
<proteinExistence type="predicted"/>
<dbReference type="SUPFAM" id="SSF53901">
    <property type="entry name" value="Thiolase-like"/>
    <property type="match status" value="1"/>
</dbReference>
<protein>
    <submittedName>
        <fullName evidence="5">3-oxoacyl-(Acyl carrier protein) synthase</fullName>
        <ecNumber evidence="5">2.3.1.41</ecNumber>
    </submittedName>
</protein>
<accession>M1Z117</accession>
<dbReference type="InterPro" id="IPR016039">
    <property type="entry name" value="Thiolase-like"/>
</dbReference>
<dbReference type="GO" id="GO:0044550">
    <property type="term" value="P:secondary metabolite biosynthetic process"/>
    <property type="evidence" value="ECO:0007669"/>
    <property type="project" value="TreeGrafter"/>
</dbReference>
<dbReference type="Pfam" id="PF08541">
    <property type="entry name" value="ACP_syn_III_C"/>
    <property type="match status" value="1"/>
</dbReference>
<gene>
    <name evidence="5" type="ORF">NITGR_690002</name>
</gene>
<keyword evidence="6" id="KW-1185">Reference proteome</keyword>
<evidence type="ECO:0000259" key="4">
    <source>
        <dbReference type="Pfam" id="PF08541"/>
    </source>
</evidence>
<dbReference type="Proteomes" id="UP000011704">
    <property type="component" value="Unassembled WGS sequence"/>
</dbReference>
<evidence type="ECO:0000259" key="3">
    <source>
        <dbReference type="Pfam" id="PF00108"/>
    </source>
</evidence>
<dbReference type="GO" id="GO:0004315">
    <property type="term" value="F:3-oxoacyl-[acyl-carrier-protein] synthase activity"/>
    <property type="evidence" value="ECO:0007669"/>
    <property type="project" value="UniProtKB-EC"/>
</dbReference>
<evidence type="ECO:0000256" key="2">
    <source>
        <dbReference type="ARBA" id="ARBA00023315"/>
    </source>
</evidence>
<dbReference type="InterPro" id="IPR020616">
    <property type="entry name" value="Thiolase_N"/>
</dbReference>
<dbReference type="Gene3D" id="3.40.47.10">
    <property type="match status" value="2"/>
</dbReference>
<evidence type="ECO:0000313" key="6">
    <source>
        <dbReference type="Proteomes" id="UP000011704"/>
    </source>
</evidence>
<dbReference type="PANTHER" id="PTHR34069">
    <property type="entry name" value="3-OXOACYL-[ACYL-CARRIER-PROTEIN] SYNTHASE 3"/>
    <property type="match status" value="1"/>
</dbReference>
<feature type="domain" description="Thiolase N-terminal" evidence="3">
    <location>
        <begin position="62"/>
        <end position="152"/>
    </location>
</feature>
<dbReference type="HOGENOM" id="CLU_039592_4_2_0"/>
<comment type="caution">
    <text evidence="5">The sequence shown here is derived from an EMBL/GenBank/DDBJ whole genome shotgun (WGS) entry which is preliminary data.</text>
</comment>
<evidence type="ECO:0000256" key="1">
    <source>
        <dbReference type="ARBA" id="ARBA00022679"/>
    </source>
</evidence>
<name>M1Z117_NITG3</name>
<sequence>MRFENVCIESIGYHLPENIVRSDELEHRLQPLYDRFKLNVGRLELMSGIRERRFWDKGTFPSTVASKAGEDALARTPLDRKEIGALICGSVSRDFLEPATASVVHHNLKLNPDSIFYDVSNACLGVLNGMVQVANMIDRGQIRAGLIVSGENGGPLVDHTIETLLADPDPTRNKIKTAFASLTIGSAAVAVLLVHKDLTNTGHRLTGGAYRSATQFNHLCQGNQDSGMGGDAAPLMQTDSETLMREGCELARETWEVFKNNLGWTNKSVDRIFCHQVGHLHRKLLYETLELDLEKDFSTLEFLGNTGSAALPVTLALGIEEKIIQPGNKIGLLGIGSGLSCVMLGAEW</sequence>
<keyword evidence="2 5" id="KW-0012">Acyltransferase</keyword>
<dbReference type="Pfam" id="PF00108">
    <property type="entry name" value="Thiolase_N"/>
    <property type="match status" value="1"/>
</dbReference>
<evidence type="ECO:0000313" key="5">
    <source>
        <dbReference type="EMBL" id="CCQ91436.1"/>
    </source>
</evidence>